<accession>A0ABY4SE31</accession>
<feature type="region of interest" description="Disordered" evidence="1">
    <location>
        <begin position="60"/>
        <end position="88"/>
    </location>
</feature>
<proteinExistence type="predicted"/>
<evidence type="ECO:0000256" key="1">
    <source>
        <dbReference type="SAM" id="MobiDB-lite"/>
    </source>
</evidence>
<evidence type="ECO:0000313" key="3">
    <source>
        <dbReference type="Proteomes" id="UP001056201"/>
    </source>
</evidence>
<reference evidence="2" key="1">
    <citation type="submission" date="2022-05" db="EMBL/GenBank/DDBJ databases">
        <title>An RpoN-dependent PEP-CTERM gene is involved in floc formation of an Aquincola tertiaricarbonis strain.</title>
        <authorList>
            <person name="Qiu D."/>
            <person name="Xia M."/>
        </authorList>
    </citation>
    <scope>NUCLEOTIDE SEQUENCE</scope>
    <source>
        <strain evidence="2">RN12</strain>
    </source>
</reference>
<name>A0ABY4SE31_AQUTE</name>
<dbReference type="RefSeq" id="WP_250199781.1">
    <property type="nucleotide sequence ID" value="NZ_CP097636.1"/>
</dbReference>
<organism evidence="2 3">
    <name type="scientific">Aquincola tertiaricarbonis</name>
    <dbReference type="NCBI Taxonomy" id="391953"/>
    <lineage>
        <taxon>Bacteria</taxon>
        <taxon>Pseudomonadati</taxon>
        <taxon>Pseudomonadota</taxon>
        <taxon>Betaproteobacteria</taxon>
        <taxon>Burkholderiales</taxon>
        <taxon>Sphaerotilaceae</taxon>
        <taxon>Aquincola</taxon>
    </lineage>
</organism>
<dbReference type="Proteomes" id="UP001056201">
    <property type="component" value="Chromosome 2"/>
</dbReference>
<keyword evidence="3" id="KW-1185">Reference proteome</keyword>
<feature type="compositionally biased region" description="Low complexity" evidence="1">
    <location>
        <begin position="60"/>
        <end position="80"/>
    </location>
</feature>
<gene>
    <name evidence="2" type="ORF">MW290_21860</name>
</gene>
<sequence>MNLLKLGGLIGLVYFGRKVMARQTKTGWPQRLSGALPALAGAGTGNPGERLNAAKLAAVPPSGGLAGSSSQSGPAPSATGLGDFTRGA</sequence>
<protein>
    <submittedName>
        <fullName evidence="2">Uncharacterized protein</fullName>
    </submittedName>
</protein>
<dbReference type="EMBL" id="CP097636">
    <property type="protein sequence ID" value="URI11587.1"/>
    <property type="molecule type" value="Genomic_DNA"/>
</dbReference>
<evidence type="ECO:0000313" key="2">
    <source>
        <dbReference type="EMBL" id="URI11587.1"/>
    </source>
</evidence>